<dbReference type="EMBL" id="DVOS01000064">
    <property type="protein sequence ID" value="HIV23864.1"/>
    <property type="molecule type" value="Genomic_DNA"/>
</dbReference>
<proteinExistence type="predicted"/>
<feature type="domain" description="MobA-like NTP transferase" evidence="1">
    <location>
        <begin position="6"/>
        <end position="205"/>
    </location>
</feature>
<dbReference type="InterPro" id="IPR025877">
    <property type="entry name" value="MobA-like_NTP_Trfase"/>
</dbReference>
<protein>
    <submittedName>
        <fullName evidence="2">Nucleotidyltransferase family protein</fullName>
    </submittedName>
</protein>
<dbReference type="InterPro" id="IPR029044">
    <property type="entry name" value="Nucleotide-diphossugar_trans"/>
</dbReference>
<dbReference type="Gene3D" id="3.90.550.10">
    <property type="entry name" value="Spore Coat Polysaccharide Biosynthesis Protein SpsA, Chain A"/>
    <property type="match status" value="1"/>
</dbReference>
<reference evidence="2" key="2">
    <citation type="journal article" date="2021" name="PeerJ">
        <title>Extensive microbial diversity within the chicken gut microbiome revealed by metagenomics and culture.</title>
        <authorList>
            <person name="Gilroy R."/>
            <person name="Ravi A."/>
            <person name="Getino M."/>
            <person name="Pursley I."/>
            <person name="Horton D.L."/>
            <person name="Alikhan N.F."/>
            <person name="Baker D."/>
            <person name="Gharbi K."/>
            <person name="Hall N."/>
            <person name="Watson M."/>
            <person name="Adriaenssens E.M."/>
            <person name="Foster-Nyarko E."/>
            <person name="Jarju S."/>
            <person name="Secka A."/>
            <person name="Antonio M."/>
            <person name="Oren A."/>
            <person name="Chaudhuri R.R."/>
            <person name="La Ragione R."/>
            <person name="Hildebrand F."/>
            <person name="Pallen M.J."/>
        </authorList>
    </citation>
    <scope>NUCLEOTIDE SEQUENCE</scope>
    <source>
        <strain evidence="2">ChiBcec6-7307</strain>
    </source>
</reference>
<dbReference type="GO" id="GO:0016779">
    <property type="term" value="F:nucleotidyltransferase activity"/>
    <property type="evidence" value="ECO:0007669"/>
    <property type="project" value="UniProtKB-ARBA"/>
</dbReference>
<dbReference type="AlphaFoldDB" id="A0A9D1NZW8"/>
<dbReference type="Pfam" id="PF12804">
    <property type="entry name" value="NTP_transf_3"/>
    <property type="match status" value="1"/>
</dbReference>
<reference evidence="2" key="1">
    <citation type="submission" date="2020-10" db="EMBL/GenBank/DDBJ databases">
        <authorList>
            <person name="Gilroy R."/>
        </authorList>
    </citation>
    <scope>NUCLEOTIDE SEQUENCE</scope>
    <source>
        <strain evidence="2">ChiBcec6-7307</strain>
    </source>
</reference>
<dbReference type="PANTHER" id="PTHR43777">
    <property type="entry name" value="MOLYBDENUM COFACTOR CYTIDYLYLTRANSFERASE"/>
    <property type="match status" value="1"/>
</dbReference>
<organism evidence="2 3">
    <name type="scientific">Candidatus Merdiplasma excrementigallinarum</name>
    <dbReference type="NCBI Taxonomy" id="2840864"/>
    <lineage>
        <taxon>Bacteria</taxon>
        <taxon>Bacillati</taxon>
        <taxon>Bacillota</taxon>
        <taxon>Clostridia</taxon>
        <taxon>Lachnospirales</taxon>
        <taxon>Lachnospiraceae</taxon>
        <taxon>Lachnospiraceae incertae sedis</taxon>
        <taxon>Candidatus Merdiplasma</taxon>
    </lineage>
</organism>
<gene>
    <name evidence="2" type="ORF">IAC80_07970</name>
</gene>
<dbReference type="CDD" id="cd04182">
    <property type="entry name" value="GT_2_like_f"/>
    <property type="match status" value="1"/>
</dbReference>
<accession>A0A9D1NZW8</accession>
<name>A0A9D1NZW8_9FIRM</name>
<sequence>MKVAVIYMAAGNSRRFAMAKQKRSGQRNEGLYPGNEEKNKLLQKLEGKPLYLYGLETLAALRERHNEAEIFVITRFQEILESAGERGMKAFLNPESEKGVSHTIRRGIREAQKAGEFDYLLFVAADQPRLSLETLEKFLELGERKTFPVVSAAWRKTETAADQDGQNRKREECRLGNPVMFRASLAGELLALSGDEGGRRVWRVHASQSGLVFVKEEGELEDFDLPWETGC</sequence>
<dbReference type="PANTHER" id="PTHR43777:SF1">
    <property type="entry name" value="MOLYBDENUM COFACTOR CYTIDYLYLTRANSFERASE"/>
    <property type="match status" value="1"/>
</dbReference>
<dbReference type="SUPFAM" id="SSF53448">
    <property type="entry name" value="Nucleotide-diphospho-sugar transferases"/>
    <property type="match status" value="1"/>
</dbReference>
<evidence type="ECO:0000313" key="2">
    <source>
        <dbReference type="EMBL" id="HIV23864.1"/>
    </source>
</evidence>
<evidence type="ECO:0000313" key="3">
    <source>
        <dbReference type="Proteomes" id="UP000886889"/>
    </source>
</evidence>
<evidence type="ECO:0000259" key="1">
    <source>
        <dbReference type="Pfam" id="PF12804"/>
    </source>
</evidence>
<comment type="caution">
    <text evidence="2">The sequence shown here is derived from an EMBL/GenBank/DDBJ whole genome shotgun (WGS) entry which is preliminary data.</text>
</comment>
<dbReference type="Proteomes" id="UP000886889">
    <property type="component" value="Unassembled WGS sequence"/>
</dbReference>